<dbReference type="AlphaFoldDB" id="A0A856MLK9"/>
<comment type="similarity">
    <text evidence="1">Belongs to the phD/YefM antitoxin family.</text>
</comment>
<dbReference type="Proteomes" id="UP000503129">
    <property type="component" value="Chromosome"/>
</dbReference>
<accession>A0A856MLK9</accession>
<sequence>MVISGKDGIYSDELISATELNRQPGRVLDIALKHPVTITRNEHAFALLRRDEMAGYIKAAAMTKTVVKILNIAYQLSQGKEIASDHEYRWMKAFEAEELNELVAEIINACSVGSDTGNWNSLDIVIHEWHESAIAISSPELEKAFSDDDDEVSLTPPTTSVIG</sequence>
<keyword evidence="3" id="KW-1185">Reference proteome</keyword>
<organism evidence="2 3">
    <name type="scientific">Brasilonema sennae CENA114</name>
    <dbReference type="NCBI Taxonomy" id="415709"/>
    <lineage>
        <taxon>Bacteria</taxon>
        <taxon>Bacillati</taxon>
        <taxon>Cyanobacteriota</taxon>
        <taxon>Cyanophyceae</taxon>
        <taxon>Nostocales</taxon>
        <taxon>Scytonemataceae</taxon>
        <taxon>Brasilonema</taxon>
        <taxon>Bromeliae group (in: Brasilonema)</taxon>
    </lineage>
</organism>
<evidence type="ECO:0008006" key="4">
    <source>
        <dbReference type="Google" id="ProtNLM"/>
    </source>
</evidence>
<evidence type="ECO:0000313" key="2">
    <source>
        <dbReference type="EMBL" id="QDL11259.1"/>
    </source>
</evidence>
<dbReference type="InterPro" id="IPR036165">
    <property type="entry name" value="YefM-like_sf"/>
</dbReference>
<proteinExistence type="inferred from homology"/>
<evidence type="ECO:0000256" key="1">
    <source>
        <dbReference type="ARBA" id="ARBA00009981"/>
    </source>
</evidence>
<dbReference type="RefSeq" id="WP_169266702.1">
    <property type="nucleotide sequence ID" value="NZ_CAWOXK010000001.1"/>
</dbReference>
<protein>
    <recommendedName>
        <fullName evidence="4">Prevent-host-death protein</fullName>
    </recommendedName>
</protein>
<gene>
    <name evidence="2" type="ORF">DP114_28205</name>
</gene>
<reference evidence="2 3" key="1">
    <citation type="submission" date="2018-06" db="EMBL/GenBank/DDBJ databases">
        <title>Comparative genomics of Brasilonema spp. strains.</title>
        <authorList>
            <person name="Alvarenga D.O."/>
            <person name="Fiore M.F."/>
            <person name="Varani A.M."/>
        </authorList>
    </citation>
    <scope>NUCLEOTIDE SEQUENCE [LARGE SCALE GENOMIC DNA]</scope>
    <source>
        <strain evidence="2 3">CENA114</strain>
    </source>
</reference>
<evidence type="ECO:0000313" key="3">
    <source>
        <dbReference type="Proteomes" id="UP000503129"/>
    </source>
</evidence>
<dbReference type="EMBL" id="CP030118">
    <property type="protein sequence ID" value="QDL11259.1"/>
    <property type="molecule type" value="Genomic_DNA"/>
</dbReference>
<name>A0A856MLK9_9CYAN</name>
<dbReference type="KEGG" id="bsen:DP114_28205"/>
<dbReference type="SUPFAM" id="SSF143120">
    <property type="entry name" value="YefM-like"/>
    <property type="match status" value="1"/>
</dbReference>